<protein>
    <recommendedName>
        <fullName evidence="4">Cobyrinic acid a,c-diamide synthase</fullName>
    </recommendedName>
</protein>
<evidence type="ECO:0000256" key="1">
    <source>
        <dbReference type="SAM" id="MobiDB-lite"/>
    </source>
</evidence>
<organism evidence="2 3">
    <name type="scientific">Ralstonia insidiosa</name>
    <dbReference type="NCBI Taxonomy" id="190721"/>
    <lineage>
        <taxon>Bacteria</taxon>
        <taxon>Pseudomonadati</taxon>
        <taxon>Pseudomonadota</taxon>
        <taxon>Betaproteobacteria</taxon>
        <taxon>Burkholderiales</taxon>
        <taxon>Burkholderiaceae</taxon>
        <taxon>Ralstonia</taxon>
    </lineage>
</organism>
<evidence type="ECO:0008006" key="4">
    <source>
        <dbReference type="Google" id="ProtNLM"/>
    </source>
</evidence>
<evidence type="ECO:0000313" key="2">
    <source>
        <dbReference type="EMBL" id="NMV39791.1"/>
    </source>
</evidence>
<sequence>MANAHELARGRKRLRALIEFALGEGWHVVRTPGGHLKFTKSGCASIYTRSTASDHRAGLNARAQLRRADRQARDGIADEPMPGEDGRG</sequence>
<gene>
    <name evidence="2" type="ORF">HGR00_17915</name>
</gene>
<evidence type="ECO:0000313" key="3">
    <source>
        <dbReference type="Proteomes" id="UP000575469"/>
    </source>
</evidence>
<dbReference type="EMBL" id="JABBZM010000016">
    <property type="protein sequence ID" value="NMV39791.1"/>
    <property type="molecule type" value="Genomic_DNA"/>
</dbReference>
<comment type="caution">
    <text evidence="2">The sequence shown here is derived from an EMBL/GenBank/DDBJ whole genome shotgun (WGS) entry which is preliminary data.</text>
</comment>
<dbReference type="AlphaFoldDB" id="A0A848NWW7"/>
<feature type="region of interest" description="Disordered" evidence="1">
    <location>
        <begin position="66"/>
        <end position="88"/>
    </location>
</feature>
<reference evidence="2 3" key="1">
    <citation type="submission" date="2020-04" db="EMBL/GenBank/DDBJ databases">
        <title>Ralstonia insidiosa genome sequencing and assembly.</title>
        <authorList>
            <person name="Martins R.C.R."/>
            <person name="Perdigao-Neto L.V."/>
            <person name="Levin A.S.S."/>
            <person name="Costa S.F."/>
        </authorList>
    </citation>
    <scope>NUCLEOTIDE SEQUENCE [LARGE SCALE GENOMIC DNA]</scope>
    <source>
        <strain evidence="2 3">5047</strain>
    </source>
</reference>
<accession>A0A848NWW7</accession>
<name>A0A848NWW7_9RALS</name>
<dbReference type="Proteomes" id="UP000575469">
    <property type="component" value="Unassembled WGS sequence"/>
</dbReference>
<proteinExistence type="predicted"/>
<dbReference type="RefSeq" id="WP_058142316.1">
    <property type="nucleotide sequence ID" value="NZ_JABBZM010000016.1"/>
</dbReference>
<feature type="compositionally biased region" description="Basic and acidic residues" evidence="1">
    <location>
        <begin position="66"/>
        <end position="76"/>
    </location>
</feature>